<keyword evidence="3" id="KW-1185">Reference proteome</keyword>
<reference evidence="2" key="1">
    <citation type="submission" date="2023-03" db="EMBL/GenBank/DDBJ databases">
        <title>Chitinimonas shenzhenensis gen. nov., sp. nov., a novel member of family Burkholderiaceae isolated from activated sludge collected in Shen Zhen, China.</title>
        <authorList>
            <person name="Wang X."/>
        </authorList>
    </citation>
    <scope>NUCLEOTIDE SEQUENCE</scope>
    <source>
        <strain evidence="2">DQS-5</strain>
    </source>
</reference>
<proteinExistence type="predicted"/>
<feature type="transmembrane region" description="Helical" evidence="1">
    <location>
        <begin position="151"/>
        <end position="173"/>
    </location>
</feature>
<organism evidence="2 3">
    <name type="scientific">Parachitinimonas caeni</name>
    <dbReference type="NCBI Taxonomy" id="3031301"/>
    <lineage>
        <taxon>Bacteria</taxon>
        <taxon>Pseudomonadati</taxon>
        <taxon>Pseudomonadota</taxon>
        <taxon>Betaproteobacteria</taxon>
        <taxon>Neisseriales</taxon>
        <taxon>Chitinibacteraceae</taxon>
        <taxon>Parachitinimonas</taxon>
    </lineage>
</organism>
<keyword evidence="1" id="KW-0812">Transmembrane</keyword>
<name>A0ABT7E3Y2_9NEIS</name>
<feature type="transmembrane region" description="Helical" evidence="1">
    <location>
        <begin position="103"/>
        <end position="131"/>
    </location>
</feature>
<dbReference type="Proteomes" id="UP001172778">
    <property type="component" value="Unassembled WGS sequence"/>
</dbReference>
<sequence length="196" mass="21299">MNQDSFIRSLRGELKGLDPHEIEDIVADYCEYFRDGIASGRTEEDIASSLGNPRHLVRELRAESSIKQWEERKSGGNFVRMLGALVGLGFLNLILLGPVLAIITVLFALFVASIALLIAGVAALLVAAPGSGLDQLVTINLPDLDMSSEDSAAFVGLILVFVGSAWTILNYYLSKWTGTLLIKYARLNFQLIKGTA</sequence>
<keyword evidence="1" id="KW-0472">Membrane</keyword>
<comment type="caution">
    <text evidence="2">The sequence shown here is derived from an EMBL/GenBank/DDBJ whole genome shotgun (WGS) entry which is preliminary data.</text>
</comment>
<evidence type="ECO:0000313" key="3">
    <source>
        <dbReference type="Proteomes" id="UP001172778"/>
    </source>
</evidence>
<gene>
    <name evidence="2" type="ORF">PZA18_16250</name>
</gene>
<dbReference type="EMBL" id="JARRAF010000021">
    <property type="protein sequence ID" value="MDK2125607.1"/>
    <property type="molecule type" value="Genomic_DNA"/>
</dbReference>
<accession>A0ABT7E3Y2</accession>
<evidence type="ECO:0000313" key="2">
    <source>
        <dbReference type="EMBL" id="MDK2125607.1"/>
    </source>
</evidence>
<dbReference type="RefSeq" id="WP_284101914.1">
    <property type="nucleotide sequence ID" value="NZ_JARRAF010000021.1"/>
</dbReference>
<dbReference type="Pfam" id="PF22564">
    <property type="entry name" value="HAAS"/>
    <property type="match status" value="1"/>
</dbReference>
<keyword evidence="1" id="KW-1133">Transmembrane helix</keyword>
<protein>
    <submittedName>
        <fullName evidence="2">DUF1700 domain-containing protein</fullName>
    </submittedName>
</protein>
<evidence type="ECO:0000256" key="1">
    <source>
        <dbReference type="SAM" id="Phobius"/>
    </source>
</evidence>
<feature type="transmembrane region" description="Helical" evidence="1">
    <location>
        <begin position="78"/>
        <end position="96"/>
    </location>
</feature>